<feature type="compositionally biased region" description="Acidic residues" evidence="1">
    <location>
        <begin position="245"/>
        <end position="257"/>
    </location>
</feature>
<feature type="compositionally biased region" description="Basic and acidic residues" evidence="1">
    <location>
        <begin position="147"/>
        <end position="157"/>
    </location>
</feature>
<feature type="region of interest" description="Disordered" evidence="1">
    <location>
        <begin position="145"/>
        <end position="188"/>
    </location>
</feature>
<feature type="region of interest" description="Disordered" evidence="1">
    <location>
        <begin position="237"/>
        <end position="270"/>
    </location>
</feature>
<keyword evidence="2" id="KW-0812">Transmembrane</keyword>
<gene>
    <name evidence="4" type="ORF">M3D15_09840</name>
</gene>
<accession>A0ABT2HZ83</accession>
<evidence type="ECO:0000313" key="5">
    <source>
        <dbReference type="Proteomes" id="UP001525379"/>
    </source>
</evidence>
<dbReference type="Proteomes" id="UP001525379">
    <property type="component" value="Unassembled WGS sequence"/>
</dbReference>
<keyword evidence="5" id="KW-1185">Reference proteome</keyword>
<feature type="transmembrane region" description="Helical" evidence="2">
    <location>
        <begin position="6"/>
        <end position="27"/>
    </location>
</feature>
<keyword evidence="2" id="KW-0472">Membrane</keyword>
<feature type="domain" description="Leucine rich repeat variant" evidence="3">
    <location>
        <begin position="267"/>
        <end position="325"/>
    </location>
</feature>
<keyword evidence="2" id="KW-1133">Transmembrane helix</keyword>
<organism evidence="4 5">
    <name type="scientific">Pseudoclavibacter albus</name>
    <dbReference type="NCBI Taxonomy" id="272241"/>
    <lineage>
        <taxon>Bacteria</taxon>
        <taxon>Bacillati</taxon>
        <taxon>Actinomycetota</taxon>
        <taxon>Actinomycetes</taxon>
        <taxon>Micrococcales</taxon>
        <taxon>Microbacteriaceae</taxon>
        <taxon>Pseudoclavibacter</taxon>
    </lineage>
</organism>
<proteinExistence type="predicted"/>
<feature type="region of interest" description="Disordered" evidence="1">
    <location>
        <begin position="99"/>
        <end position="126"/>
    </location>
</feature>
<protein>
    <recommendedName>
        <fullName evidence="3">Leucine rich repeat variant domain-containing protein</fullName>
    </recommendedName>
</protein>
<name>A0ABT2HZ83_9MICO</name>
<dbReference type="Pfam" id="PF25591">
    <property type="entry name" value="LRV_2"/>
    <property type="match status" value="1"/>
</dbReference>
<evidence type="ECO:0000256" key="1">
    <source>
        <dbReference type="SAM" id="MobiDB-lite"/>
    </source>
</evidence>
<reference evidence="4 5" key="1">
    <citation type="submission" date="2022-04" db="EMBL/GenBank/DDBJ databases">
        <title>Human microbiome associated bacterial genomes.</title>
        <authorList>
            <person name="Sandstrom S."/>
            <person name="Salamzade R."/>
            <person name="Kalan L.R."/>
        </authorList>
    </citation>
    <scope>NUCLEOTIDE SEQUENCE [LARGE SCALE GENOMIC DNA]</scope>
    <source>
        <strain evidence="5">p3-SID1799</strain>
    </source>
</reference>
<dbReference type="RefSeq" id="WP_260104717.1">
    <property type="nucleotide sequence ID" value="NZ_JALXSQ010000060.1"/>
</dbReference>
<sequence length="328" mass="34226">MNWSVWDTLFIIVGVIGLVATALMWRFSSMLTRVLGLVFGGFLVLFGVVAGLQMEWTYPLPLLALPLVSIILALVVDLPKHQRGAGVAAPAAAPIAANSMTPPPMQAAKTPAPSKLDDAPQVGPDATHEDIDAALADWYFDPAAGRTKRDGGEKADEIEWDAPAATTSQDAERELPSGHHAGPVADFGDGYELAAGGAADVEDDGSISYPAGAPASMTSTVADESVQREAAEDVVSAHESNVDEWAPEEGPDAESVLDVDGAPSHGFTREQAMDPATPAATLHEIAAAAPELHAALASNPSLYPSLREWLASSPEQDVQDALAKNPAK</sequence>
<evidence type="ECO:0000259" key="3">
    <source>
        <dbReference type="Pfam" id="PF25591"/>
    </source>
</evidence>
<feature type="transmembrane region" description="Helical" evidence="2">
    <location>
        <begin position="58"/>
        <end position="76"/>
    </location>
</feature>
<feature type="transmembrane region" description="Helical" evidence="2">
    <location>
        <begin position="34"/>
        <end position="52"/>
    </location>
</feature>
<comment type="caution">
    <text evidence="4">The sequence shown here is derived from an EMBL/GenBank/DDBJ whole genome shotgun (WGS) entry which is preliminary data.</text>
</comment>
<evidence type="ECO:0000256" key="2">
    <source>
        <dbReference type="SAM" id="Phobius"/>
    </source>
</evidence>
<dbReference type="EMBL" id="JALXSQ010000060">
    <property type="protein sequence ID" value="MCT2043623.1"/>
    <property type="molecule type" value="Genomic_DNA"/>
</dbReference>
<evidence type="ECO:0000313" key="4">
    <source>
        <dbReference type="EMBL" id="MCT2043623.1"/>
    </source>
</evidence>
<dbReference type="InterPro" id="IPR057893">
    <property type="entry name" value="LRV_2"/>
</dbReference>